<comment type="caution">
    <text evidence="1">The sequence shown here is derived from an EMBL/GenBank/DDBJ whole genome shotgun (WGS) entry which is preliminary data.</text>
</comment>
<name>A0A8K0SK09_9HYPO</name>
<accession>A0A8K0SK09</accession>
<keyword evidence="2" id="KW-1185">Reference proteome</keyword>
<reference evidence="1" key="1">
    <citation type="journal article" date="2021" name="Nat. Commun.">
        <title>Genetic determinants of endophytism in the Arabidopsis root mycobiome.</title>
        <authorList>
            <person name="Mesny F."/>
            <person name="Miyauchi S."/>
            <person name="Thiergart T."/>
            <person name="Pickel B."/>
            <person name="Atanasova L."/>
            <person name="Karlsson M."/>
            <person name="Huettel B."/>
            <person name="Barry K.W."/>
            <person name="Haridas S."/>
            <person name="Chen C."/>
            <person name="Bauer D."/>
            <person name="Andreopoulos W."/>
            <person name="Pangilinan J."/>
            <person name="LaButti K."/>
            <person name="Riley R."/>
            <person name="Lipzen A."/>
            <person name="Clum A."/>
            <person name="Drula E."/>
            <person name="Henrissat B."/>
            <person name="Kohler A."/>
            <person name="Grigoriev I.V."/>
            <person name="Martin F.M."/>
            <person name="Hacquard S."/>
        </authorList>
    </citation>
    <scope>NUCLEOTIDE SEQUENCE</scope>
    <source>
        <strain evidence="1">MPI-CAGE-CH-0235</strain>
    </source>
</reference>
<dbReference type="Proteomes" id="UP000813444">
    <property type="component" value="Unassembled WGS sequence"/>
</dbReference>
<dbReference type="AlphaFoldDB" id="A0A8K0SK09"/>
<protein>
    <submittedName>
        <fullName evidence="1">Uncharacterized protein</fullName>
    </submittedName>
</protein>
<dbReference type="EMBL" id="JAGPNK010000017">
    <property type="protein sequence ID" value="KAH7305933.1"/>
    <property type="molecule type" value="Genomic_DNA"/>
</dbReference>
<evidence type="ECO:0000313" key="2">
    <source>
        <dbReference type="Proteomes" id="UP000813444"/>
    </source>
</evidence>
<evidence type="ECO:0000313" key="1">
    <source>
        <dbReference type="EMBL" id="KAH7305933.1"/>
    </source>
</evidence>
<proteinExistence type="predicted"/>
<gene>
    <name evidence="1" type="ORF">B0I35DRAFT_443540</name>
</gene>
<sequence length="100" mass="10645">MLLLLVPPPHFAIAIVGSPCLASHLATLPELTIRIRSPKTHSGPVATESGHRTFAVLARIHPAEPSVLLLGHRHVPQSYVSTYYGGNWTGYTGSPGLLCA</sequence>
<organism evidence="1 2">
    <name type="scientific">Stachybotrys elegans</name>
    <dbReference type="NCBI Taxonomy" id="80388"/>
    <lineage>
        <taxon>Eukaryota</taxon>
        <taxon>Fungi</taxon>
        <taxon>Dikarya</taxon>
        <taxon>Ascomycota</taxon>
        <taxon>Pezizomycotina</taxon>
        <taxon>Sordariomycetes</taxon>
        <taxon>Hypocreomycetidae</taxon>
        <taxon>Hypocreales</taxon>
        <taxon>Stachybotryaceae</taxon>
        <taxon>Stachybotrys</taxon>
    </lineage>
</organism>